<gene>
    <name evidence="1" type="ORF">TELCIR_22189</name>
</gene>
<organism evidence="1 2">
    <name type="scientific">Teladorsagia circumcincta</name>
    <name type="common">Brown stomach worm</name>
    <name type="synonym">Ostertagia circumcincta</name>
    <dbReference type="NCBI Taxonomy" id="45464"/>
    <lineage>
        <taxon>Eukaryota</taxon>
        <taxon>Metazoa</taxon>
        <taxon>Ecdysozoa</taxon>
        <taxon>Nematoda</taxon>
        <taxon>Chromadorea</taxon>
        <taxon>Rhabditida</taxon>
        <taxon>Rhabditina</taxon>
        <taxon>Rhabditomorpha</taxon>
        <taxon>Strongyloidea</taxon>
        <taxon>Trichostrongylidae</taxon>
        <taxon>Teladorsagia</taxon>
    </lineage>
</organism>
<dbReference type="OrthoDB" id="5872406at2759"/>
<protein>
    <submittedName>
        <fullName evidence="1">Uncharacterized protein</fullName>
    </submittedName>
</protein>
<dbReference type="Proteomes" id="UP000230423">
    <property type="component" value="Unassembled WGS sequence"/>
</dbReference>
<name>A0A2G9TFV2_TELCI</name>
<evidence type="ECO:0000313" key="2">
    <source>
        <dbReference type="Proteomes" id="UP000230423"/>
    </source>
</evidence>
<reference evidence="1 2" key="1">
    <citation type="submission" date="2015-09" db="EMBL/GenBank/DDBJ databases">
        <title>Draft genome of the parasitic nematode Teladorsagia circumcincta isolate WARC Sus (inbred).</title>
        <authorList>
            <person name="Mitreva M."/>
        </authorList>
    </citation>
    <scope>NUCLEOTIDE SEQUENCE [LARGE SCALE GENOMIC DNA]</scope>
    <source>
        <strain evidence="1 2">S</strain>
    </source>
</reference>
<proteinExistence type="predicted"/>
<accession>A0A2G9TFV2</accession>
<feature type="non-terminal residue" evidence="1">
    <location>
        <position position="126"/>
    </location>
</feature>
<keyword evidence="2" id="KW-1185">Reference proteome</keyword>
<dbReference type="EMBL" id="KZ377065">
    <property type="protein sequence ID" value="PIO56412.1"/>
    <property type="molecule type" value="Genomic_DNA"/>
</dbReference>
<feature type="non-terminal residue" evidence="1">
    <location>
        <position position="1"/>
    </location>
</feature>
<dbReference type="AlphaFoldDB" id="A0A2G9TFV2"/>
<sequence length="126" mass="14023">TDGRFHCDDDAFCAGQEQLKNKKSSGCFVRDNNTLCCCNEADGCNLGFIPVSPRYSVGQQCVNTIEEPGEDLKLFRACDDPWCFAFLTAEVDGGLTTVHRGCRSRKTMMHHISKDQHTVRECGVVK</sequence>
<evidence type="ECO:0000313" key="1">
    <source>
        <dbReference type="EMBL" id="PIO56412.1"/>
    </source>
</evidence>